<dbReference type="Proteomes" id="UP000762676">
    <property type="component" value="Unassembled WGS sequence"/>
</dbReference>
<reference evidence="1 2" key="1">
    <citation type="journal article" date="2021" name="Elife">
        <title>Chloroplast acquisition without the gene transfer in kleptoplastic sea slugs, Plakobranchus ocellatus.</title>
        <authorList>
            <person name="Maeda T."/>
            <person name="Takahashi S."/>
            <person name="Yoshida T."/>
            <person name="Shimamura S."/>
            <person name="Takaki Y."/>
            <person name="Nagai Y."/>
            <person name="Toyoda A."/>
            <person name="Suzuki Y."/>
            <person name="Arimoto A."/>
            <person name="Ishii H."/>
            <person name="Satoh N."/>
            <person name="Nishiyama T."/>
            <person name="Hasebe M."/>
            <person name="Maruyama T."/>
            <person name="Minagawa J."/>
            <person name="Obokata J."/>
            <person name="Shigenobu S."/>
        </authorList>
    </citation>
    <scope>NUCLEOTIDE SEQUENCE [LARGE SCALE GENOMIC DNA]</scope>
</reference>
<organism evidence="1 2">
    <name type="scientific">Elysia marginata</name>
    <dbReference type="NCBI Taxonomy" id="1093978"/>
    <lineage>
        <taxon>Eukaryota</taxon>
        <taxon>Metazoa</taxon>
        <taxon>Spiralia</taxon>
        <taxon>Lophotrochozoa</taxon>
        <taxon>Mollusca</taxon>
        <taxon>Gastropoda</taxon>
        <taxon>Heterobranchia</taxon>
        <taxon>Euthyneura</taxon>
        <taxon>Panpulmonata</taxon>
        <taxon>Sacoglossa</taxon>
        <taxon>Placobranchoidea</taxon>
        <taxon>Plakobranchidae</taxon>
        <taxon>Elysia</taxon>
    </lineage>
</organism>
<gene>
    <name evidence="1" type="ORF">ElyMa_005010300</name>
</gene>
<evidence type="ECO:0000313" key="2">
    <source>
        <dbReference type="Proteomes" id="UP000762676"/>
    </source>
</evidence>
<keyword evidence="2" id="KW-1185">Reference proteome</keyword>
<dbReference type="EMBL" id="BMAT01010021">
    <property type="protein sequence ID" value="GFS18608.1"/>
    <property type="molecule type" value="Genomic_DNA"/>
</dbReference>
<evidence type="ECO:0000313" key="1">
    <source>
        <dbReference type="EMBL" id="GFS18608.1"/>
    </source>
</evidence>
<accession>A0AAV4JAA2</accession>
<sequence length="157" mass="17153">MEGPPLDRQNALCNGSIDSKFYFQTDLFLSRSATSGQSVENCDGRLVSCMINPCSTASCPAFTTAECIPNYCNKCSANFYIRGQKVSQQDCTGSTNPNGQSVKRVSSAVDGKGKTLINVIRKVAQKPPADRTAIPSPTPDFLLELRQFLNMLYRRLG</sequence>
<comment type="caution">
    <text evidence="1">The sequence shown here is derived from an EMBL/GenBank/DDBJ whole genome shotgun (WGS) entry which is preliminary data.</text>
</comment>
<proteinExistence type="predicted"/>
<dbReference type="AlphaFoldDB" id="A0AAV4JAA2"/>
<name>A0AAV4JAA2_9GAST</name>
<protein>
    <submittedName>
        <fullName evidence="1">Uncharacterized protein</fullName>
    </submittedName>
</protein>